<dbReference type="PROSITE" id="PS50888">
    <property type="entry name" value="BHLH"/>
    <property type="match status" value="1"/>
</dbReference>
<dbReference type="Proteomes" id="UP001479436">
    <property type="component" value="Unassembled WGS sequence"/>
</dbReference>
<evidence type="ECO:0000256" key="2">
    <source>
        <dbReference type="ARBA" id="ARBA00023015"/>
    </source>
</evidence>
<dbReference type="Gene3D" id="4.10.280.10">
    <property type="entry name" value="Helix-loop-helix DNA-binding domain"/>
    <property type="match status" value="1"/>
</dbReference>
<dbReference type="SMART" id="SM00353">
    <property type="entry name" value="HLH"/>
    <property type="match status" value="1"/>
</dbReference>
<feature type="domain" description="BHLH" evidence="7">
    <location>
        <begin position="111"/>
        <end position="163"/>
    </location>
</feature>
<dbReference type="CDD" id="cd11387">
    <property type="entry name" value="bHLHzip_USF_MITF"/>
    <property type="match status" value="1"/>
</dbReference>
<sequence>MDFDSNKPLYTSAPHNEHISPTANNVESMSLTGDTHGNSKAVEPPKPKQNVRFKRNLPGYRFEDSIREYCPSKLQSKENLKKTKESYTVNGVNMLNKSDMDSSTALNRIKKKREQHNRVERRRRDMINSAIEEIAEIVPKVEDKEKSARGDVLRLTIDYIRELQSELESLKIENEVLKQNDGSMAQYPRLDPAKRPPTIVIERPHVNNDHHNPWTTQFNSVENSPTYSEVSSNNFGSNCSSPIYGNVPLLSPASHSTNSPLLSPVSHSTNSPTLSPVSPIDNLANPWRRNSAGAQLMPISGIVSFILVIAIDNSSLTIH</sequence>
<feature type="coiled-coil region" evidence="5">
    <location>
        <begin position="153"/>
        <end position="180"/>
    </location>
</feature>
<reference evidence="8 9" key="1">
    <citation type="submission" date="2023-04" db="EMBL/GenBank/DDBJ databases">
        <title>Genome of Basidiobolus ranarum AG-B5.</title>
        <authorList>
            <person name="Stajich J.E."/>
            <person name="Carter-House D."/>
            <person name="Gryganskyi A."/>
        </authorList>
    </citation>
    <scope>NUCLEOTIDE SEQUENCE [LARGE SCALE GENOMIC DNA]</scope>
    <source>
        <strain evidence="8 9">AG-B5</strain>
    </source>
</reference>
<dbReference type="EMBL" id="JASJQH010006940">
    <property type="protein sequence ID" value="KAK9722794.1"/>
    <property type="molecule type" value="Genomic_DNA"/>
</dbReference>
<keyword evidence="2" id="KW-0805">Transcription regulation</keyword>
<feature type="compositionally biased region" description="Polar residues" evidence="6">
    <location>
        <begin position="255"/>
        <end position="276"/>
    </location>
</feature>
<evidence type="ECO:0000256" key="3">
    <source>
        <dbReference type="ARBA" id="ARBA00023163"/>
    </source>
</evidence>
<dbReference type="Pfam" id="PF00010">
    <property type="entry name" value="HLH"/>
    <property type="match status" value="1"/>
</dbReference>
<evidence type="ECO:0000256" key="6">
    <source>
        <dbReference type="SAM" id="MobiDB-lite"/>
    </source>
</evidence>
<dbReference type="InterPro" id="IPR051732">
    <property type="entry name" value="USF"/>
</dbReference>
<protein>
    <recommendedName>
        <fullName evidence="7">BHLH domain-containing protein</fullName>
    </recommendedName>
</protein>
<feature type="compositionally biased region" description="Polar residues" evidence="6">
    <location>
        <begin position="19"/>
        <end position="38"/>
    </location>
</feature>
<keyword evidence="9" id="KW-1185">Reference proteome</keyword>
<feature type="region of interest" description="Disordered" evidence="6">
    <location>
        <begin position="1"/>
        <end position="52"/>
    </location>
</feature>
<keyword evidence="4" id="KW-0539">Nucleus</keyword>
<evidence type="ECO:0000259" key="7">
    <source>
        <dbReference type="PROSITE" id="PS50888"/>
    </source>
</evidence>
<proteinExistence type="predicted"/>
<evidence type="ECO:0000256" key="4">
    <source>
        <dbReference type="ARBA" id="ARBA00023242"/>
    </source>
</evidence>
<dbReference type="SUPFAM" id="SSF47459">
    <property type="entry name" value="HLH, helix-loop-helix DNA-binding domain"/>
    <property type="match status" value="1"/>
</dbReference>
<gene>
    <name evidence="8" type="ORF">K7432_002416</name>
</gene>
<evidence type="ECO:0000256" key="1">
    <source>
        <dbReference type="ARBA" id="ARBA00004123"/>
    </source>
</evidence>
<evidence type="ECO:0000313" key="8">
    <source>
        <dbReference type="EMBL" id="KAK9722794.1"/>
    </source>
</evidence>
<comment type="caution">
    <text evidence="8">The sequence shown here is derived from an EMBL/GenBank/DDBJ whole genome shotgun (WGS) entry which is preliminary data.</text>
</comment>
<comment type="subcellular location">
    <subcellularLocation>
        <location evidence="1">Nucleus</location>
    </subcellularLocation>
</comment>
<name>A0ABR2W7T4_9FUNG</name>
<dbReference type="PANTHER" id="PTHR46117:SF3">
    <property type="entry name" value="FI24210P1"/>
    <property type="match status" value="1"/>
</dbReference>
<dbReference type="InterPro" id="IPR011598">
    <property type="entry name" value="bHLH_dom"/>
</dbReference>
<dbReference type="InterPro" id="IPR036638">
    <property type="entry name" value="HLH_DNA-bd_sf"/>
</dbReference>
<dbReference type="PANTHER" id="PTHR46117">
    <property type="entry name" value="FI24210P1"/>
    <property type="match status" value="1"/>
</dbReference>
<keyword evidence="3" id="KW-0804">Transcription</keyword>
<evidence type="ECO:0000256" key="5">
    <source>
        <dbReference type="SAM" id="Coils"/>
    </source>
</evidence>
<evidence type="ECO:0000313" key="9">
    <source>
        <dbReference type="Proteomes" id="UP001479436"/>
    </source>
</evidence>
<keyword evidence="5" id="KW-0175">Coiled coil</keyword>
<accession>A0ABR2W7T4</accession>
<feature type="region of interest" description="Disordered" evidence="6">
    <location>
        <begin position="255"/>
        <end position="277"/>
    </location>
</feature>
<organism evidence="8 9">
    <name type="scientific">Basidiobolus ranarum</name>
    <dbReference type="NCBI Taxonomy" id="34480"/>
    <lineage>
        <taxon>Eukaryota</taxon>
        <taxon>Fungi</taxon>
        <taxon>Fungi incertae sedis</taxon>
        <taxon>Zoopagomycota</taxon>
        <taxon>Entomophthoromycotina</taxon>
        <taxon>Basidiobolomycetes</taxon>
        <taxon>Basidiobolales</taxon>
        <taxon>Basidiobolaceae</taxon>
        <taxon>Basidiobolus</taxon>
    </lineage>
</organism>